<evidence type="ECO:0000259" key="1">
    <source>
        <dbReference type="Pfam" id="PF22936"/>
    </source>
</evidence>
<evidence type="ECO:0000313" key="3">
    <source>
        <dbReference type="Proteomes" id="UP000187406"/>
    </source>
</evidence>
<sequence>YMTGNKRLFITWKPKDGGNVTFGDNTKGQIVGTGSIGNKDISISNVLHVKGLKHNLLSISQLCDKNCRVIFEDTSCRVVDNNNNATKFIGQREGNCNARDFVQCNISI</sequence>
<feature type="domain" description="Retrovirus-related Pol polyprotein from transposon TNT 1-94-like beta-barrel" evidence="1">
    <location>
        <begin position="2"/>
        <end position="67"/>
    </location>
</feature>
<gene>
    <name evidence="2" type="ORF">CFOL_v3_10955</name>
</gene>
<dbReference type="Proteomes" id="UP000187406">
    <property type="component" value="Unassembled WGS sequence"/>
</dbReference>
<dbReference type="AlphaFoldDB" id="A0A1Q3BHG0"/>
<name>A0A1Q3BHG0_CEPFO</name>
<dbReference type="InParanoid" id="A0A1Q3BHG0"/>
<reference evidence="3" key="1">
    <citation type="submission" date="2016-04" db="EMBL/GenBank/DDBJ databases">
        <title>Cephalotus genome sequencing.</title>
        <authorList>
            <person name="Fukushima K."/>
            <person name="Hasebe M."/>
            <person name="Fang X."/>
        </authorList>
    </citation>
    <scope>NUCLEOTIDE SEQUENCE [LARGE SCALE GENOMIC DNA]</scope>
    <source>
        <strain evidence="3">cv. St1</strain>
    </source>
</reference>
<dbReference type="Pfam" id="PF22936">
    <property type="entry name" value="Pol_BBD"/>
    <property type="match status" value="1"/>
</dbReference>
<feature type="non-terminal residue" evidence="2">
    <location>
        <position position="1"/>
    </location>
</feature>
<proteinExistence type="predicted"/>
<dbReference type="OrthoDB" id="1932348at2759"/>
<organism evidence="2 3">
    <name type="scientific">Cephalotus follicularis</name>
    <name type="common">Albany pitcher plant</name>
    <dbReference type="NCBI Taxonomy" id="3775"/>
    <lineage>
        <taxon>Eukaryota</taxon>
        <taxon>Viridiplantae</taxon>
        <taxon>Streptophyta</taxon>
        <taxon>Embryophyta</taxon>
        <taxon>Tracheophyta</taxon>
        <taxon>Spermatophyta</taxon>
        <taxon>Magnoliopsida</taxon>
        <taxon>eudicotyledons</taxon>
        <taxon>Gunneridae</taxon>
        <taxon>Pentapetalae</taxon>
        <taxon>rosids</taxon>
        <taxon>fabids</taxon>
        <taxon>Oxalidales</taxon>
        <taxon>Cephalotaceae</taxon>
        <taxon>Cephalotus</taxon>
    </lineage>
</organism>
<dbReference type="EMBL" id="BDDD01000552">
    <property type="protein sequence ID" value="GAV67450.1"/>
    <property type="molecule type" value="Genomic_DNA"/>
</dbReference>
<accession>A0A1Q3BHG0</accession>
<keyword evidence="3" id="KW-1185">Reference proteome</keyword>
<protein>
    <recommendedName>
        <fullName evidence="1">Retrovirus-related Pol polyprotein from transposon TNT 1-94-like beta-barrel domain-containing protein</fullName>
    </recommendedName>
</protein>
<evidence type="ECO:0000313" key="2">
    <source>
        <dbReference type="EMBL" id="GAV67450.1"/>
    </source>
</evidence>
<comment type="caution">
    <text evidence="2">The sequence shown here is derived from an EMBL/GenBank/DDBJ whole genome shotgun (WGS) entry which is preliminary data.</text>
</comment>
<dbReference type="InterPro" id="IPR054722">
    <property type="entry name" value="PolX-like_BBD"/>
</dbReference>